<feature type="region of interest" description="Disordered" evidence="6">
    <location>
        <begin position="1"/>
        <end position="23"/>
    </location>
</feature>
<evidence type="ECO:0000256" key="6">
    <source>
        <dbReference type="SAM" id="MobiDB-lite"/>
    </source>
</evidence>
<dbReference type="GO" id="GO:0006412">
    <property type="term" value="P:translation"/>
    <property type="evidence" value="ECO:0007669"/>
    <property type="project" value="UniProtKB-UniRule"/>
</dbReference>
<keyword evidence="2 5" id="KW-0689">Ribosomal protein</keyword>
<dbReference type="OrthoDB" id="9812874at2"/>
<dbReference type="Pfam" id="PF01783">
    <property type="entry name" value="Ribosomal_L32p"/>
    <property type="match status" value="1"/>
</dbReference>
<dbReference type="EMBL" id="SJPK01000005">
    <property type="protein sequence ID" value="TWT66532.1"/>
    <property type="molecule type" value="Genomic_DNA"/>
</dbReference>
<evidence type="ECO:0000256" key="3">
    <source>
        <dbReference type="ARBA" id="ARBA00023274"/>
    </source>
</evidence>
<evidence type="ECO:0000256" key="4">
    <source>
        <dbReference type="ARBA" id="ARBA00035178"/>
    </source>
</evidence>
<name>A0A5C5XYH8_9BACT</name>
<dbReference type="InterPro" id="IPR002677">
    <property type="entry name" value="Ribosomal_bL32"/>
</dbReference>
<dbReference type="Proteomes" id="UP000318053">
    <property type="component" value="Unassembled WGS sequence"/>
</dbReference>
<organism evidence="7 8">
    <name type="scientific">Allorhodopirellula solitaria</name>
    <dbReference type="NCBI Taxonomy" id="2527987"/>
    <lineage>
        <taxon>Bacteria</taxon>
        <taxon>Pseudomonadati</taxon>
        <taxon>Planctomycetota</taxon>
        <taxon>Planctomycetia</taxon>
        <taxon>Pirellulales</taxon>
        <taxon>Pirellulaceae</taxon>
        <taxon>Allorhodopirellula</taxon>
    </lineage>
</organism>
<evidence type="ECO:0000313" key="8">
    <source>
        <dbReference type="Proteomes" id="UP000318053"/>
    </source>
</evidence>
<accession>A0A5C5XYH8</accession>
<comment type="similarity">
    <text evidence="1 5">Belongs to the bacterial ribosomal protein bL32 family.</text>
</comment>
<dbReference type="HAMAP" id="MF_00340">
    <property type="entry name" value="Ribosomal_bL32"/>
    <property type="match status" value="1"/>
</dbReference>
<dbReference type="GO" id="GO:0003735">
    <property type="term" value="F:structural constituent of ribosome"/>
    <property type="evidence" value="ECO:0007669"/>
    <property type="project" value="InterPro"/>
</dbReference>
<comment type="caution">
    <text evidence="7">The sequence shown here is derived from an EMBL/GenBank/DDBJ whole genome shotgun (WGS) entry which is preliminary data.</text>
</comment>
<keyword evidence="3 5" id="KW-0687">Ribonucleoprotein</keyword>
<proteinExistence type="inferred from homology"/>
<dbReference type="SUPFAM" id="SSF57829">
    <property type="entry name" value="Zn-binding ribosomal proteins"/>
    <property type="match status" value="1"/>
</dbReference>
<evidence type="ECO:0000256" key="2">
    <source>
        <dbReference type="ARBA" id="ARBA00022980"/>
    </source>
</evidence>
<dbReference type="Gene3D" id="1.20.5.640">
    <property type="entry name" value="Single helix bin"/>
    <property type="match status" value="1"/>
</dbReference>
<gene>
    <name evidence="5 7" type="primary">rpmF</name>
    <name evidence="7" type="ORF">CA85_26290</name>
</gene>
<dbReference type="GO" id="GO:0015934">
    <property type="term" value="C:large ribosomal subunit"/>
    <property type="evidence" value="ECO:0007669"/>
    <property type="project" value="InterPro"/>
</dbReference>
<evidence type="ECO:0000256" key="1">
    <source>
        <dbReference type="ARBA" id="ARBA00008560"/>
    </source>
</evidence>
<evidence type="ECO:0000256" key="5">
    <source>
        <dbReference type="HAMAP-Rule" id="MF_00340"/>
    </source>
</evidence>
<dbReference type="InterPro" id="IPR044957">
    <property type="entry name" value="Ribosomal_bL32_bact"/>
</dbReference>
<dbReference type="InterPro" id="IPR011332">
    <property type="entry name" value="Ribosomal_zn-bd"/>
</dbReference>
<dbReference type="AlphaFoldDB" id="A0A5C5XYH8"/>
<protein>
    <recommendedName>
        <fullName evidence="4 5">Large ribosomal subunit protein bL32</fullName>
    </recommendedName>
</protein>
<dbReference type="PANTHER" id="PTHR35534:SF1">
    <property type="entry name" value="LARGE RIBOSOMAL SUBUNIT PROTEIN BL32"/>
    <property type="match status" value="1"/>
</dbReference>
<dbReference type="PANTHER" id="PTHR35534">
    <property type="entry name" value="50S RIBOSOMAL PROTEIN L32"/>
    <property type="match status" value="1"/>
</dbReference>
<dbReference type="NCBIfam" id="TIGR01031">
    <property type="entry name" value="rpmF_bact"/>
    <property type="match status" value="1"/>
</dbReference>
<reference evidence="7 8" key="1">
    <citation type="submission" date="2019-02" db="EMBL/GenBank/DDBJ databases">
        <title>Deep-cultivation of Planctomycetes and their phenomic and genomic characterization uncovers novel biology.</title>
        <authorList>
            <person name="Wiegand S."/>
            <person name="Jogler M."/>
            <person name="Boedeker C."/>
            <person name="Pinto D."/>
            <person name="Vollmers J."/>
            <person name="Rivas-Marin E."/>
            <person name="Kohn T."/>
            <person name="Peeters S.H."/>
            <person name="Heuer A."/>
            <person name="Rast P."/>
            <person name="Oberbeckmann S."/>
            <person name="Bunk B."/>
            <person name="Jeske O."/>
            <person name="Meyerdierks A."/>
            <person name="Storesund J.E."/>
            <person name="Kallscheuer N."/>
            <person name="Luecker S."/>
            <person name="Lage O.M."/>
            <person name="Pohl T."/>
            <person name="Merkel B.J."/>
            <person name="Hornburger P."/>
            <person name="Mueller R.-W."/>
            <person name="Bruemmer F."/>
            <person name="Labrenz M."/>
            <person name="Spormann A.M."/>
            <person name="Op Den Camp H."/>
            <person name="Overmann J."/>
            <person name="Amann R."/>
            <person name="Jetten M.S.M."/>
            <person name="Mascher T."/>
            <person name="Medema M.H."/>
            <person name="Devos D.P."/>
            <person name="Kaster A.-K."/>
            <person name="Ovreas L."/>
            <person name="Rohde M."/>
            <person name="Galperin M.Y."/>
            <person name="Jogler C."/>
        </authorList>
    </citation>
    <scope>NUCLEOTIDE SEQUENCE [LARGE SCALE GENOMIC DNA]</scope>
    <source>
        <strain evidence="7 8">CA85</strain>
    </source>
</reference>
<evidence type="ECO:0000313" key="7">
    <source>
        <dbReference type="EMBL" id="TWT66532.1"/>
    </source>
</evidence>
<keyword evidence="8" id="KW-1185">Reference proteome</keyword>
<sequence length="60" mass="6771">MAVPKRKHSNSRTGKRRSHDALKKRSIGYCPQCSSAVPTHHVCPKCGYYQGRTVVKQEES</sequence>